<dbReference type="InterPro" id="IPR035906">
    <property type="entry name" value="MetI-like_sf"/>
</dbReference>
<name>A0A7G6TXC4_9BRAD</name>
<dbReference type="GO" id="GO:0055085">
    <property type="term" value="P:transmembrane transport"/>
    <property type="evidence" value="ECO:0007669"/>
    <property type="project" value="InterPro"/>
</dbReference>
<evidence type="ECO:0000256" key="2">
    <source>
        <dbReference type="ARBA" id="ARBA00022448"/>
    </source>
</evidence>
<evidence type="ECO:0000256" key="3">
    <source>
        <dbReference type="ARBA" id="ARBA00022475"/>
    </source>
</evidence>
<dbReference type="Proteomes" id="UP000515291">
    <property type="component" value="Chromosome"/>
</dbReference>
<evidence type="ECO:0000256" key="1">
    <source>
        <dbReference type="ARBA" id="ARBA00004651"/>
    </source>
</evidence>
<keyword evidence="2 7" id="KW-0813">Transport</keyword>
<dbReference type="SUPFAM" id="SSF161098">
    <property type="entry name" value="MetI-like"/>
    <property type="match status" value="1"/>
</dbReference>
<feature type="transmembrane region" description="Helical" evidence="7">
    <location>
        <begin position="85"/>
        <end position="108"/>
    </location>
</feature>
<feature type="transmembrane region" description="Helical" evidence="7">
    <location>
        <begin position="237"/>
        <end position="257"/>
    </location>
</feature>
<evidence type="ECO:0000259" key="8">
    <source>
        <dbReference type="PROSITE" id="PS50928"/>
    </source>
</evidence>
<keyword evidence="5 7" id="KW-1133">Transmembrane helix</keyword>
<accession>A0A7G6TXC4</accession>
<gene>
    <name evidence="9" type="ORF">HB776_09255</name>
</gene>
<dbReference type="PANTHER" id="PTHR30151:SF38">
    <property type="entry name" value="ALIPHATIC SULFONATES TRANSPORT PERMEASE PROTEIN SSUC-RELATED"/>
    <property type="match status" value="1"/>
</dbReference>
<protein>
    <submittedName>
        <fullName evidence="9">ABC transporter permease</fullName>
    </submittedName>
</protein>
<evidence type="ECO:0000313" key="9">
    <source>
        <dbReference type="EMBL" id="QND71406.1"/>
    </source>
</evidence>
<sequence length="275" mass="29951">MNVRSVAVDRVVDRFPAVRRVWTARAVGHRLLPLAIPLIVLIAWQCAASLRLLPVQILPPPLLVATTAIDLIRGGEIVDGLRVSLWRIGVGFAIGAGGGLVFGALLGLSRTVEAYCGLTFRLLAQIPSLGWLPILLLIFGLDETLKFVLIAKASFVPTVIATSESVKQIPTPFREVARVLQLPARSYLRRLVLPATIPDIFVGLRTALSHAWIALIVVEMLAATEGVGYTMVWGRTLFQIDIVIIGMAVIGLIGLVMDTGLARIEQRLQHWEARP</sequence>
<comment type="similarity">
    <text evidence="7">Belongs to the binding-protein-dependent transport system permease family.</text>
</comment>
<comment type="subcellular location">
    <subcellularLocation>
        <location evidence="1 7">Cell membrane</location>
        <topology evidence="1 7">Multi-pass membrane protein</topology>
    </subcellularLocation>
</comment>
<reference evidence="10" key="1">
    <citation type="journal article" date="2020" name="Mol. Plant Microbe">
        <title>Rhizobial microsymbionts of the narrowly endemic Oxytropis species growing in Kamchatka are characterized by significant genetic diversity and possess a set of genes that are associated with T3SS and T6SS secretion systems and can affect the development of symbiosis.</title>
        <authorList>
            <person name="Safronova V."/>
            <person name="Guro P."/>
            <person name="Sazanova A."/>
            <person name="Kuznetsova I."/>
            <person name="Belimov A."/>
            <person name="Yakubov V."/>
            <person name="Chirak E."/>
            <person name="Afonin A."/>
            <person name="Gogolev Y."/>
            <person name="Andronov E."/>
            <person name="Tikhonovich I."/>
        </authorList>
    </citation>
    <scope>NUCLEOTIDE SEQUENCE [LARGE SCALE GENOMIC DNA]</scope>
    <source>
        <strain evidence="10">581</strain>
    </source>
</reference>
<dbReference type="KEGG" id="trb:HB776_09255"/>
<evidence type="ECO:0000256" key="5">
    <source>
        <dbReference type="ARBA" id="ARBA00022989"/>
    </source>
</evidence>
<keyword evidence="6 7" id="KW-0472">Membrane</keyword>
<dbReference type="PROSITE" id="PS50928">
    <property type="entry name" value="ABC_TM1"/>
    <property type="match status" value="1"/>
</dbReference>
<dbReference type="CDD" id="cd06261">
    <property type="entry name" value="TM_PBP2"/>
    <property type="match status" value="1"/>
</dbReference>
<evidence type="ECO:0000256" key="6">
    <source>
        <dbReference type="ARBA" id="ARBA00023136"/>
    </source>
</evidence>
<proteinExistence type="inferred from homology"/>
<evidence type="ECO:0000256" key="7">
    <source>
        <dbReference type="RuleBase" id="RU363032"/>
    </source>
</evidence>
<dbReference type="AlphaFoldDB" id="A0A7G6TXC4"/>
<dbReference type="Pfam" id="PF00528">
    <property type="entry name" value="BPD_transp_1"/>
    <property type="match status" value="1"/>
</dbReference>
<feature type="transmembrane region" description="Helical" evidence="7">
    <location>
        <begin position="120"/>
        <end position="141"/>
    </location>
</feature>
<keyword evidence="3" id="KW-1003">Cell membrane</keyword>
<keyword evidence="4 7" id="KW-0812">Transmembrane</keyword>
<dbReference type="InterPro" id="IPR000515">
    <property type="entry name" value="MetI-like"/>
</dbReference>
<dbReference type="GO" id="GO:0005886">
    <property type="term" value="C:plasma membrane"/>
    <property type="evidence" value="ECO:0007669"/>
    <property type="project" value="UniProtKB-SubCell"/>
</dbReference>
<dbReference type="RefSeq" id="WP_184517090.1">
    <property type="nucleotide sequence ID" value="NZ_CP050292.1"/>
</dbReference>
<organism evidence="9 10">
    <name type="scientific">Tardiphaga robiniae</name>
    <dbReference type="NCBI Taxonomy" id="943830"/>
    <lineage>
        <taxon>Bacteria</taxon>
        <taxon>Pseudomonadati</taxon>
        <taxon>Pseudomonadota</taxon>
        <taxon>Alphaproteobacteria</taxon>
        <taxon>Hyphomicrobiales</taxon>
        <taxon>Nitrobacteraceae</taxon>
        <taxon>Tardiphaga</taxon>
    </lineage>
</organism>
<evidence type="ECO:0000256" key="4">
    <source>
        <dbReference type="ARBA" id="ARBA00022692"/>
    </source>
</evidence>
<feature type="domain" description="ABC transmembrane type-1" evidence="8">
    <location>
        <begin position="77"/>
        <end position="261"/>
    </location>
</feature>
<evidence type="ECO:0000313" key="10">
    <source>
        <dbReference type="Proteomes" id="UP000515291"/>
    </source>
</evidence>
<dbReference type="EMBL" id="CP050292">
    <property type="protein sequence ID" value="QND71406.1"/>
    <property type="molecule type" value="Genomic_DNA"/>
</dbReference>
<feature type="transmembrane region" description="Helical" evidence="7">
    <location>
        <begin position="31"/>
        <end position="53"/>
    </location>
</feature>
<dbReference type="PANTHER" id="PTHR30151">
    <property type="entry name" value="ALKANE SULFONATE ABC TRANSPORTER-RELATED, MEMBRANE SUBUNIT"/>
    <property type="match status" value="1"/>
</dbReference>
<dbReference type="Gene3D" id="1.10.3720.10">
    <property type="entry name" value="MetI-like"/>
    <property type="match status" value="1"/>
</dbReference>